<dbReference type="Pfam" id="PF12478">
    <property type="entry name" value="UBAP2-Lig"/>
    <property type="match status" value="1"/>
</dbReference>
<dbReference type="InterPro" id="IPR022166">
    <property type="entry name" value="UBAP2/Lig"/>
</dbReference>
<protein>
    <submittedName>
        <fullName evidence="5">Uncharacterized protein</fullName>
    </submittedName>
</protein>
<feature type="compositionally biased region" description="Polar residues" evidence="4">
    <location>
        <begin position="297"/>
        <end position="312"/>
    </location>
</feature>
<dbReference type="Proteomes" id="UP001249851">
    <property type="component" value="Unassembled WGS sequence"/>
</dbReference>
<organism evidence="5 6">
    <name type="scientific">Acropora cervicornis</name>
    <name type="common">Staghorn coral</name>
    <dbReference type="NCBI Taxonomy" id="6130"/>
    <lineage>
        <taxon>Eukaryota</taxon>
        <taxon>Metazoa</taxon>
        <taxon>Cnidaria</taxon>
        <taxon>Anthozoa</taxon>
        <taxon>Hexacorallia</taxon>
        <taxon>Scleractinia</taxon>
        <taxon>Astrocoeniina</taxon>
        <taxon>Acroporidae</taxon>
        <taxon>Acropora</taxon>
    </lineage>
</organism>
<keyword evidence="3" id="KW-0597">Phosphoprotein</keyword>
<reference evidence="5" key="1">
    <citation type="journal article" date="2023" name="G3 (Bethesda)">
        <title>Whole genome assembly and annotation of the endangered Caribbean coral Acropora cervicornis.</title>
        <authorList>
            <person name="Selwyn J.D."/>
            <person name="Vollmer S.V."/>
        </authorList>
    </citation>
    <scope>NUCLEOTIDE SEQUENCE</scope>
    <source>
        <strain evidence="5">K2</strain>
    </source>
</reference>
<dbReference type="GO" id="GO:0005634">
    <property type="term" value="C:nucleus"/>
    <property type="evidence" value="ECO:0007669"/>
    <property type="project" value="TreeGrafter"/>
</dbReference>
<evidence type="ECO:0000256" key="2">
    <source>
        <dbReference type="ARBA" id="ARBA00022490"/>
    </source>
</evidence>
<dbReference type="EMBL" id="JARQWQ010000167">
    <property type="protein sequence ID" value="KAK2547809.1"/>
    <property type="molecule type" value="Genomic_DNA"/>
</dbReference>
<feature type="region of interest" description="Disordered" evidence="4">
    <location>
        <begin position="236"/>
        <end position="276"/>
    </location>
</feature>
<feature type="compositionally biased region" description="Polar residues" evidence="4">
    <location>
        <begin position="236"/>
        <end position="248"/>
    </location>
</feature>
<dbReference type="PANTHER" id="PTHR16308:SF13">
    <property type="entry name" value="PROTEIN LINGERER"/>
    <property type="match status" value="1"/>
</dbReference>
<feature type="compositionally biased region" description="Polar residues" evidence="4">
    <location>
        <begin position="129"/>
        <end position="142"/>
    </location>
</feature>
<feature type="compositionally biased region" description="Low complexity" evidence="4">
    <location>
        <begin position="162"/>
        <end position="190"/>
    </location>
</feature>
<reference evidence="5" key="2">
    <citation type="journal article" date="2023" name="Science">
        <title>Genomic signatures of disease resistance in endangered staghorn corals.</title>
        <authorList>
            <person name="Vollmer S.V."/>
            <person name="Selwyn J.D."/>
            <person name="Despard B.A."/>
            <person name="Roesel C.L."/>
        </authorList>
    </citation>
    <scope>NUCLEOTIDE SEQUENCE</scope>
    <source>
        <strain evidence="5">K2</strain>
    </source>
</reference>
<feature type="compositionally biased region" description="Polar residues" evidence="4">
    <location>
        <begin position="256"/>
        <end position="276"/>
    </location>
</feature>
<evidence type="ECO:0000256" key="4">
    <source>
        <dbReference type="SAM" id="MobiDB-lite"/>
    </source>
</evidence>
<keyword evidence="6" id="KW-1185">Reference proteome</keyword>
<comment type="caution">
    <text evidence="5">The sequence shown here is derived from an EMBL/GenBank/DDBJ whole genome shotgun (WGS) entry which is preliminary data.</text>
</comment>
<name>A0AAD9PRR4_ACRCE</name>
<feature type="region of interest" description="Disordered" evidence="4">
    <location>
        <begin position="65"/>
        <end position="207"/>
    </location>
</feature>
<dbReference type="PANTHER" id="PTHR16308">
    <property type="entry name" value="UBIQUITIN ASSOCIATED PROTEIN 2-LIKE/LINGERER"/>
    <property type="match status" value="1"/>
</dbReference>
<feature type="compositionally biased region" description="Low complexity" evidence="4">
    <location>
        <begin position="68"/>
        <end position="78"/>
    </location>
</feature>
<dbReference type="AlphaFoldDB" id="A0AAD9PRR4"/>
<evidence type="ECO:0000313" key="5">
    <source>
        <dbReference type="EMBL" id="KAK2547809.1"/>
    </source>
</evidence>
<feature type="region of interest" description="Disordered" evidence="4">
    <location>
        <begin position="8"/>
        <end position="40"/>
    </location>
</feature>
<sequence>MAIIHAKLATNQPGTKDQFSELPIPRIPLPGELNSSRNHQDTISKLLDKVVFSSSMGAPLQDSLTTIQAQPQRQQQRPSRAKKTHKSQIPLQAVEMPGSMNDSLDVQFGNLEFGGDSVSSPRKKEEFSPPQSVVDTTRSVEQSSTSSSESPSPPLPPQHIVSSMSSSPITTPITIATSTSSGSTLTSLEESSPRHFQHPSPRSQQQLLGVSKPVAPEPIPLPQIDVRETSITNKPAFSSDQQKSSAGLQSAHIPSPSLNVTNPNQTVSPSLVRSTLPSSIQKDLSLESRVYQKHHVTQPTASSSKDKLSTNSLNSVSVIPTSVQRSELNSVEPLHPPPGVSMPHHINQASSVSSSGFNAVTVSGSGKPVSHTTKPSLPPGVLPLNTLYGMQQAGLIHAYVSFEADPREQSFLGL</sequence>
<evidence type="ECO:0000313" key="6">
    <source>
        <dbReference type="Proteomes" id="UP001249851"/>
    </source>
</evidence>
<evidence type="ECO:0000256" key="1">
    <source>
        <dbReference type="ARBA" id="ARBA00004496"/>
    </source>
</evidence>
<dbReference type="GO" id="GO:0005737">
    <property type="term" value="C:cytoplasm"/>
    <property type="evidence" value="ECO:0007669"/>
    <property type="project" value="UniProtKB-SubCell"/>
</dbReference>
<feature type="region of interest" description="Disordered" evidence="4">
    <location>
        <begin position="292"/>
        <end position="312"/>
    </location>
</feature>
<accession>A0AAD9PRR4</accession>
<gene>
    <name evidence="5" type="ORF">P5673_032147</name>
</gene>
<evidence type="ECO:0000256" key="3">
    <source>
        <dbReference type="ARBA" id="ARBA00022553"/>
    </source>
</evidence>
<keyword evidence="2" id="KW-0963">Cytoplasm</keyword>
<proteinExistence type="predicted"/>
<dbReference type="InterPro" id="IPR051833">
    <property type="entry name" value="TC-DDR_regulator"/>
</dbReference>
<comment type="subcellular location">
    <subcellularLocation>
        <location evidence="1">Cytoplasm</location>
    </subcellularLocation>
</comment>